<dbReference type="PROSITE" id="PS50166">
    <property type="entry name" value="IMPORTIN_B_NT"/>
    <property type="match status" value="1"/>
</dbReference>
<evidence type="ECO:0000259" key="8">
    <source>
        <dbReference type="PROSITE" id="PS50166"/>
    </source>
</evidence>
<protein>
    <submittedName>
        <fullName evidence="9">Importin alpha re-exporter</fullName>
    </submittedName>
</protein>
<accession>A0A9P0VXC6</accession>
<dbReference type="GO" id="GO:0006611">
    <property type="term" value="P:protein export from nucleus"/>
    <property type="evidence" value="ECO:0007669"/>
    <property type="project" value="TreeGrafter"/>
</dbReference>
<organism evidence="9 10">
    <name type="scientific">[Candida] railenensis</name>
    <dbReference type="NCBI Taxonomy" id="45579"/>
    <lineage>
        <taxon>Eukaryota</taxon>
        <taxon>Fungi</taxon>
        <taxon>Dikarya</taxon>
        <taxon>Ascomycota</taxon>
        <taxon>Saccharomycotina</taxon>
        <taxon>Pichiomycetes</taxon>
        <taxon>Debaryomycetaceae</taxon>
        <taxon>Kurtzmaniella</taxon>
    </lineage>
</organism>
<dbReference type="GO" id="GO:0006606">
    <property type="term" value="P:protein import into nucleus"/>
    <property type="evidence" value="ECO:0007669"/>
    <property type="project" value="TreeGrafter"/>
</dbReference>
<reference evidence="9" key="1">
    <citation type="submission" date="2022-03" db="EMBL/GenBank/DDBJ databases">
        <authorList>
            <person name="Legras J.-L."/>
            <person name="Devillers H."/>
            <person name="Grondin C."/>
        </authorList>
    </citation>
    <scope>NUCLEOTIDE SEQUENCE</scope>
    <source>
        <strain evidence="9">CLIB 1423</strain>
    </source>
</reference>
<evidence type="ECO:0000313" key="9">
    <source>
        <dbReference type="EMBL" id="CAH2351879.1"/>
    </source>
</evidence>
<keyword evidence="7" id="KW-0539">Nucleus</keyword>
<evidence type="ECO:0000256" key="2">
    <source>
        <dbReference type="ARBA" id="ARBA00004496"/>
    </source>
</evidence>
<comment type="caution">
    <text evidence="9">The sequence shown here is derived from an EMBL/GenBank/DDBJ whole genome shotgun (WGS) entry which is preliminary data.</text>
</comment>
<keyword evidence="5" id="KW-0963">Cytoplasm</keyword>
<dbReference type="InterPro" id="IPR005043">
    <property type="entry name" value="XPO2_C"/>
</dbReference>
<keyword evidence="4" id="KW-0813">Transport</keyword>
<name>A0A9P0VXC6_9ASCO</name>
<comment type="subcellular location">
    <subcellularLocation>
        <location evidence="2">Cytoplasm</location>
    </subcellularLocation>
    <subcellularLocation>
        <location evidence="1">Nucleus</location>
    </subcellularLocation>
</comment>
<evidence type="ECO:0000256" key="1">
    <source>
        <dbReference type="ARBA" id="ARBA00004123"/>
    </source>
</evidence>
<dbReference type="GO" id="GO:0005829">
    <property type="term" value="C:cytosol"/>
    <property type="evidence" value="ECO:0007669"/>
    <property type="project" value="TreeGrafter"/>
</dbReference>
<feature type="domain" description="Importin N-terminal" evidence="8">
    <location>
        <begin position="22"/>
        <end position="95"/>
    </location>
</feature>
<keyword evidence="10" id="KW-1185">Reference proteome</keyword>
<dbReference type="PANTHER" id="PTHR10997">
    <property type="entry name" value="IMPORTIN-7, 8, 11"/>
    <property type="match status" value="1"/>
</dbReference>
<dbReference type="OrthoDB" id="3268246at2759"/>
<evidence type="ECO:0000256" key="6">
    <source>
        <dbReference type="ARBA" id="ARBA00022927"/>
    </source>
</evidence>
<sequence length="995" mass="112157">MSLEALSSCLELSLQPQHAKQAESQLKSQESSPGFPITLLQVISSKNLQLPIRQAGAVFFKNLIRRKWSNEDGQHLFTPADVAYVKTEIVNIMIQLPNNLQIQLGESISIIAESDFPHQWEGLIDELVGKLSPTDFLANKAILIVAHSIFKKWRPLFRSDELFLEIKHVLDKFAEPFLQLLTKVDHNIDEALAKGDKASLIIYLDNLLLLIQIYYDLNCQDIPEFFEDNMNRGMAIMHKYLTLQTKLVTDPNDDDEVDVLIKIKTSIVELISLYISRYADIFEPLIESFITTVWNMLIGQGDDVYVTKQPKFDLCVVKSLSFLTSVTKMATYSGLFNNESSIKEIIEKIILPNIYFREVDEELFEDEPIQYVRSDLEGSDFDTRRKSATDFLRELKDVNSELVTNTVMTYVNQFLQANEADWKNKDIAIYLFSSLAAKGSVTNVGVTSTNVLVDVVKFFSENIAKYLINSTNDTHPILKSDAIKYIFTFRNQLTKEQLVQIFPMLFSHLQETNTVVYTFTAITIEKLLSMTSFTDINHSPVFTSSDIQPFAQDLLTHLFQLILQNSSAPEKLSENEFLIKCIMRVLITAESEAITAEFRLSLIEQLLKMISIISTNPSNPKFSHYVFESLGLLIKYSNKSNISNLIQVILPSLLTILGNDVQEFVPYTFQILAFMLEELPSSEPLPESYTQLIKPLLSPSVWEFRGNIPGITRLLIAILKQDPQVFVETEQSLTPLLGVFQKLIASKVNDVYGFELLEAIFLYIPLNFLNTYVKQIAVVLLTRLKASRTEKYVKRFVVFIFSLTCIPLNPELNQRTHGLVNSDFVINFIDSVQDGGLFAQIFNSFILPTTASFANLQDRKIATLGLSEIIHSSHFTSTYGQLLVPTVEQLLTNVKALGGIQREVSLAANGATVMGGAASVSTFNELDLESSAFGSTFSKIISISPKPFDPLPEIKGNDQATIKQAVLTNLKRLGQDGIFSQLSVENQQVLKELGL</sequence>
<dbReference type="GO" id="GO:0005635">
    <property type="term" value="C:nuclear envelope"/>
    <property type="evidence" value="ECO:0007669"/>
    <property type="project" value="TreeGrafter"/>
</dbReference>
<evidence type="ECO:0000256" key="4">
    <source>
        <dbReference type="ARBA" id="ARBA00022448"/>
    </source>
</evidence>
<dbReference type="Pfam" id="PF08506">
    <property type="entry name" value="Cse1"/>
    <property type="match status" value="1"/>
</dbReference>
<gene>
    <name evidence="9" type="ORF">CLIB1423_05S00452</name>
</gene>
<keyword evidence="6" id="KW-0653">Protein transport</keyword>
<dbReference type="GO" id="GO:0031267">
    <property type="term" value="F:small GTPase binding"/>
    <property type="evidence" value="ECO:0007669"/>
    <property type="project" value="InterPro"/>
</dbReference>
<dbReference type="InterPro" id="IPR013713">
    <property type="entry name" value="XPO2_central"/>
</dbReference>
<dbReference type="Proteomes" id="UP000837801">
    <property type="component" value="Unassembled WGS sequence"/>
</dbReference>
<dbReference type="Pfam" id="PF03810">
    <property type="entry name" value="IBN_N"/>
    <property type="match status" value="1"/>
</dbReference>
<dbReference type="InterPro" id="IPR016024">
    <property type="entry name" value="ARM-type_fold"/>
</dbReference>
<dbReference type="Pfam" id="PF03378">
    <property type="entry name" value="CAS_CSE1"/>
    <property type="match status" value="1"/>
</dbReference>
<dbReference type="InterPro" id="IPR011989">
    <property type="entry name" value="ARM-like"/>
</dbReference>
<dbReference type="GO" id="GO:0005049">
    <property type="term" value="F:nuclear export signal receptor activity"/>
    <property type="evidence" value="ECO:0007669"/>
    <property type="project" value="TreeGrafter"/>
</dbReference>
<dbReference type="SMART" id="SM00913">
    <property type="entry name" value="IBN_N"/>
    <property type="match status" value="1"/>
</dbReference>
<dbReference type="SUPFAM" id="SSF48371">
    <property type="entry name" value="ARM repeat"/>
    <property type="match status" value="1"/>
</dbReference>
<evidence type="ECO:0000313" key="10">
    <source>
        <dbReference type="Proteomes" id="UP000837801"/>
    </source>
</evidence>
<comment type="similarity">
    <text evidence="3">Belongs to the XPO2/CSE1 family.</text>
</comment>
<proteinExistence type="inferred from homology"/>
<dbReference type="EMBL" id="CAKXYY010000005">
    <property type="protein sequence ID" value="CAH2351879.1"/>
    <property type="molecule type" value="Genomic_DNA"/>
</dbReference>
<dbReference type="Gene3D" id="1.25.10.10">
    <property type="entry name" value="Leucine-rich Repeat Variant"/>
    <property type="match status" value="1"/>
</dbReference>
<dbReference type="AlphaFoldDB" id="A0A9P0VXC6"/>
<dbReference type="PANTHER" id="PTHR10997:SF8">
    <property type="entry name" value="EXPORTIN-2"/>
    <property type="match status" value="1"/>
</dbReference>
<dbReference type="InterPro" id="IPR001494">
    <property type="entry name" value="Importin-beta_N"/>
</dbReference>
<evidence type="ECO:0000256" key="5">
    <source>
        <dbReference type="ARBA" id="ARBA00022490"/>
    </source>
</evidence>
<evidence type="ECO:0000256" key="3">
    <source>
        <dbReference type="ARBA" id="ARBA00008669"/>
    </source>
</evidence>
<evidence type="ECO:0000256" key="7">
    <source>
        <dbReference type="ARBA" id="ARBA00023242"/>
    </source>
</evidence>